<dbReference type="Proteomes" id="UP000886476">
    <property type="component" value="Unassembled WGS sequence"/>
</dbReference>
<keyword evidence="7" id="KW-0067">ATP-binding</keyword>
<dbReference type="SMART" id="SM00091">
    <property type="entry name" value="PAS"/>
    <property type="match status" value="1"/>
</dbReference>
<sequence>MFKQQFSNASDACALAEAIVDTVREPLLVLDHDLRVIAASRSFYLTFSMTSAEVLGTSFYALGDGAWNIPALRSWLSQMVSGTTALNDVEVEHTFPGVGRRVMRLNARQVSYTVGSSTTILLGLEDVTRERDLARQNEELLRQKDVLLEEFQHRVGNSLAIIASIISLKARSVRSEEARRHLDDARDRVISFANIQQSLHASARSGVIALGPHFARLCQAISQSMIADHQQIRIETRGGGKATTRDAESLGLIVTELVINSLKHAFPEDAANGLIVVSYESCGAGWRLSVSDNGTGKTQAKGRMKGGLGTGIIAALAKQLGADVTTVAGQPGTIVTVRRAISAGAGPSAAAQAWAKVG</sequence>
<evidence type="ECO:0000313" key="10">
    <source>
        <dbReference type="EMBL" id="NPU70029.1"/>
    </source>
</evidence>
<dbReference type="Gene3D" id="3.30.565.10">
    <property type="entry name" value="Histidine kinase-like ATPase, C-terminal domain"/>
    <property type="match status" value="1"/>
</dbReference>
<evidence type="ECO:0000256" key="1">
    <source>
        <dbReference type="ARBA" id="ARBA00000085"/>
    </source>
</evidence>
<dbReference type="InterPro" id="IPR035965">
    <property type="entry name" value="PAS-like_dom_sf"/>
</dbReference>
<evidence type="ECO:0000256" key="7">
    <source>
        <dbReference type="ARBA" id="ARBA00022840"/>
    </source>
</evidence>
<dbReference type="SUPFAM" id="SSF55874">
    <property type="entry name" value="ATPase domain of HSP90 chaperone/DNA topoisomerase II/histidine kinase"/>
    <property type="match status" value="1"/>
</dbReference>
<keyword evidence="3" id="KW-0597">Phosphoprotein</keyword>
<gene>
    <name evidence="10" type="ORF">HL667_33915</name>
</gene>
<accession>A0ABX2CRH6</accession>
<dbReference type="Pfam" id="PF07568">
    <property type="entry name" value="HisKA_2"/>
    <property type="match status" value="1"/>
</dbReference>
<dbReference type="PANTHER" id="PTHR41523">
    <property type="entry name" value="TWO-COMPONENT SYSTEM SENSOR PROTEIN"/>
    <property type="match status" value="1"/>
</dbReference>
<dbReference type="SMART" id="SM00387">
    <property type="entry name" value="HATPase_c"/>
    <property type="match status" value="1"/>
</dbReference>
<evidence type="ECO:0000256" key="6">
    <source>
        <dbReference type="ARBA" id="ARBA00022777"/>
    </source>
</evidence>
<dbReference type="PANTHER" id="PTHR41523:SF8">
    <property type="entry name" value="ETHYLENE RESPONSE SENSOR PROTEIN"/>
    <property type="match status" value="1"/>
</dbReference>
<dbReference type="InterPro" id="IPR013656">
    <property type="entry name" value="PAS_4"/>
</dbReference>
<keyword evidence="4" id="KW-0808">Transferase</keyword>
<protein>
    <recommendedName>
        <fullName evidence="2">histidine kinase</fullName>
        <ecNumber evidence="2">2.7.13.3</ecNumber>
    </recommendedName>
</protein>
<feature type="domain" description="PAS" evidence="8">
    <location>
        <begin position="14"/>
        <end position="81"/>
    </location>
</feature>
<evidence type="ECO:0000256" key="5">
    <source>
        <dbReference type="ARBA" id="ARBA00022741"/>
    </source>
</evidence>
<dbReference type="EC" id="2.7.13.3" evidence="2"/>
<dbReference type="Pfam" id="PF08448">
    <property type="entry name" value="PAS_4"/>
    <property type="match status" value="1"/>
</dbReference>
<dbReference type="Pfam" id="PF13581">
    <property type="entry name" value="HATPase_c_2"/>
    <property type="match status" value="1"/>
</dbReference>
<proteinExistence type="predicted"/>
<evidence type="ECO:0000256" key="4">
    <source>
        <dbReference type="ARBA" id="ARBA00022679"/>
    </source>
</evidence>
<evidence type="ECO:0000256" key="2">
    <source>
        <dbReference type="ARBA" id="ARBA00012438"/>
    </source>
</evidence>
<dbReference type="InterPro" id="IPR011495">
    <property type="entry name" value="Sig_transdc_His_kin_sub2_dim/P"/>
</dbReference>
<feature type="domain" description="Histidine kinase/HSP90-like ATPase" evidence="9">
    <location>
        <begin position="245"/>
        <end position="343"/>
    </location>
</feature>
<comment type="catalytic activity">
    <reaction evidence="1">
        <text>ATP + protein L-histidine = ADP + protein N-phospho-L-histidine.</text>
        <dbReference type="EC" id="2.7.13.3"/>
    </reaction>
</comment>
<dbReference type="EMBL" id="JABFDN010000033">
    <property type="protein sequence ID" value="NPU70029.1"/>
    <property type="molecule type" value="Genomic_DNA"/>
</dbReference>
<dbReference type="SUPFAM" id="SSF55785">
    <property type="entry name" value="PYP-like sensor domain (PAS domain)"/>
    <property type="match status" value="1"/>
</dbReference>
<evidence type="ECO:0000256" key="3">
    <source>
        <dbReference type="ARBA" id="ARBA00022553"/>
    </source>
</evidence>
<keyword evidence="6" id="KW-0418">Kinase</keyword>
<evidence type="ECO:0000259" key="9">
    <source>
        <dbReference type="SMART" id="SM00387"/>
    </source>
</evidence>
<keyword evidence="5" id="KW-0547">Nucleotide-binding</keyword>
<dbReference type="InterPro" id="IPR003594">
    <property type="entry name" value="HATPase_dom"/>
</dbReference>
<dbReference type="RefSeq" id="WP_172115609.1">
    <property type="nucleotide sequence ID" value="NZ_JABFDN010000033.1"/>
</dbReference>
<name>A0ABX2CRH6_9BRAD</name>
<dbReference type="Gene3D" id="3.30.450.20">
    <property type="entry name" value="PAS domain"/>
    <property type="match status" value="1"/>
</dbReference>
<comment type="caution">
    <text evidence="10">The sequence shown here is derived from an EMBL/GenBank/DDBJ whole genome shotgun (WGS) entry which is preliminary data.</text>
</comment>
<dbReference type="InterPro" id="IPR036890">
    <property type="entry name" value="HATPase_C_sf"/>
</dbReference>
<dbReference type="InterPro" id="IPR000014">
    <property type="entry name" value="PAS"/>
</dbReference>
<evidence type="ECO:0000259" key="8">
    <source>
        <dbReference type="SMART" id="SM00091"/>
    </source>
</evidence>
<organism evidence="10 11">
    <name type="scientific">Bradyrhizobium aeschynomenes</name>
    <dbReference type="NCBI Taxonomy" id="2734909"/>
    <lineage>
        <taxon>Bacteria</taxon>
        <taxon>Pseudomonadati</taxon>
        <taxon>Pseudomonadota</taxon>
        <taxon>Alphaproteobacteria</taxon>
        <taxon>Hyphomicrobiales</taxon>
        <taxon>Nitrobacteraceae</taxon>
        <taxon>Bradyrhizobium</taxon>
    </lineage>
</organism>
<keyword evidence="11" id="KW-1185">Reference proteome</keyword>
<evidence type="ECO:0000313" key="11">
    <source>
        <dbReference type="Proteomes" id="UP000886476"/>
    </source>
</evidence>
<reference evidence="10" key="1">
    <citation type="submission" date="2020-05" db="EMBL/GenBank/DDBJ databases">
        <title>Nod-independent and nitrogen-fixing Bradyrhizobium aeschynomene sp. nov. isolated from nodules of Aeschynomene indica.</title>
        <authorList>
            <person name="Zhang Z."/>
        </authorList>
    </citation>
    <scope>NUCLEOTIDE SEQUENCE</scope>
    <source>
        <strain evidence="10">83012</strain>
    </source>
</reference>